<accession>A0ACC2WT99</accession>
<comment type="caution">
    <text evidence="1">The sequence shown here is derived from an EMBL/GenBank/DDBJ whole genome shotgun (WGS) entry which is preliminary data.</text>
</comment>
<sequence length="289" mass="31087">MSFSSALNAYRFPKATSPKGGATSIPYTSTCPGSSSLTSATASQIDFEYNGSNPPSSEESNAVITPLSEIEHPELPSIACGVSDDSASVTNLYGSSVGSLAAKTRDLDCDIASPEGWIHHVMRMDRGKDDESIFGNYCISPGCSKFFGGARLFCEQHECIHYVPYEDDSGRRVCREPAFKENHNRCKAHLFTHRLPQVYPIWPTIKPKLVRGVLTGKATATTATTAYAVVTTAGRTPVLTSTSNGSLENLIATIPVSASKVSSLRRPSLFFAGMNRRAALSPMHSAVRK</sequence>
<name>A0ACC2WT99_9TREE</name>
<protein>
    <submittedName>
        <fullName evidence="1">Uncharacterized protein</fullName>
    </submittedName>
</protein>
<dbReference type="Proteomes" id="UP001243375">
    <property type="component" value="Unassembled WGS sequence"/>
</dbReference>
<organism evidence="1 2">
    <name type="scientific">Naganishia vaughanmartiniae</name>
    <dbReference type="NCBI Taxonomy" id="1424756"/>
    <lineage>
        <taxon>Eukaryota</taxon>
        <taxon>Fungi</taxon>
        <taxon>Dikarya</taxon>
        <taxon>Basidiomycota</taxon>
        <taxon>Agaricomycotina</taxon>
        <taxon>Tremellomycetes</taxon>
        <taxon>Filobasidiales</taxon>
        <taxon>Filobasidiaceae</taxon>
        <taxon>Naganishia</taxon>
    </lineage>
</organism>
<evidence type="ECO:0000313" key="1">
    <source>
        <dbReference type="EMBL" id="KAJ9114331.1"/>
    </source>
</evidence>
<reference evidence="1" key="1">
    <citation type="submission" date="2023-04" db="EMBL/GenBank/DDBJ databases">
        <title>Draft Genome sequencing of Naganishia species isolated from polar environments using Oxford Nanopore Technology.</title>
        <authorList>
            <person name="Leo P."/>
            <person name="Venkateswaran K."/>
        </authorList>
    </citation>
    <scope>NUCLEOTIDE SEQUENCE</scope>
    <source>
        <strain evidence="1">MNA-CCFEE 5425</strain>
    </source>
</reference>
<evidence type="ECO:0000313" key="2">
    <source>
        <dbReference type="Proteomes" id="UP001243375"/>
    </source>
</evidence>
<dbReference type="EMBL" id="JASBWU010000019">
    <property type="protein sequence ID" value="KAJ9114331.1"/>
    <property type="molecule type" value="Genomic_DNA"/>
</dbReference>
<proteinExistence type="predicted"/>
<keyword evidence="2" id="KW-1185">Reference proteome</keyword>
<gene>
    <name evidence="1" type="ORF">QFC22_005783</name>
</gene>